<reference evidence="2" key="1">
    <citation type="submission" date="2021-02" db="EMBL/GenBank/DDBJ databases">
        <authorList>
            <person name="Nowell W R."/>
        </authorList>
    </citation>
    <scope>NUCLEOTIDE SEQUENCE</scope>
</reference>
<feature type="region of interest" description="Disordered" evidence="1">
    <location>
        <begin position="92"/>
        <end position="117"/>
    </location>
</feature>
<organism evidence="2 3">
    <name type="scientific">Adineta steineri</name>
    <dbReference type="NCBI Taxonomy" id="433720"/>
    <lineage>
        <taxon>Eukaryota</taxon>
        <taxon>Metazoa</taxon>
        <taxon>Spiralia</taxon>
        <taxon>Gnathifera</taxon>
        <taxon>Rotifera</taxon>
        <taxon>Eurotatoria</taxon>
        <taxon>Bdelloidea</taxon>
        <taxon>Adinetida</taxon>
        <taxon>Adinetidae</taxon>
        <taxon>Adineta</taxon>
    </lineage>
</organism>
<sequence length="406" mass="45338">MSSQSPRIKTFIKHKGRHYRCFVFDDYTPTSVDDICSAISSLFKISVSSSCDIIEIEDENVFVLLDDVYLKNENPWETSTRTNKIVLRFESKEEEQSTTEPIFDPSIQSPSENENHDQMEVSTAIEEQDTCLILSEADVRHTDVCGPVTAIDITGDICGSSLNCGDFSVISVLRSLAYRFGGPLKFICDVASNQRLQYPDEKSLVAIQTIKGGDNKKTRQHPVLQIPIEYVKVIEDGGPVDLISAIASQGNNHDHVSDFYLAPYRGFWPFGKKNRPSRDKPFSNPMIQPITREQIKMVKTAEGEISYQIKLSLCLMHAVNARYSTNTQAPVKFDQDFILSNAQPVVSHHSYSLPSSTTDTGTSETINGKHYSVICALRGDPKASCIDGNTICSSAMFTIEPRVRRN</sequence>
<protein>
    <submittedName>
        <fullName evidence="2">Uncharacterized protein</fullName>
    </submittedName>
</protein>
<evidence type="ECO:0000256" key="1">
    <source>
        <dbReference type="SAM" id="MobiDB-lite"/>
    </source>
</evidence>
<gene>
    <name evidence="2" type="ORF">OXD698_LOCUS36813</name>
</gene>
<evidence type="ECO:0000313" key="2">
    <source>
        <dbReference type="EMBL" id="CAF4127181.1"/>
    </source>
</evidence>
<comment type="caution">
    <text evidence="2">The sequence shown here is derived from an EMBL/GenBank/DDBJ whole genome shotgun (WGS) entry which is preliminary data.</text>
</comment>
<name>A0A819WVD0_9BILA</name>
<evidence type="ECO:0000313" key="3">
    <source>
        <dbReference type="Proteomes" id="UP000663844"/>
    </source>
</evidence>
<dbReference type="EMBL" id="CAJOAZ010006210">
    <property type="protein sequence ID" value="CAF4127181.1"/>
    <property type="molecule type" value="Genomic_DNA"/>
</dbReference>
<accession>A0A819WVD0</accession>
<proteinExistence type="predicted"/>
<dbReference type="AlphaFoldDB" id="A0A819WVD0"/>
<dbReference type="Proteomes" id="UP000663844">
    <property type="component" value="Unassembled WGS sequence"/>
</dbReference>